<dbReference type="EMBL" id="JBHDIY010000002">
    <property type="protein sequence ID" value="MFL4468375.1"/>
    <property type="molecule type" value="Genomic_DNA"/>
</dbReference>
<protein>
    <submittedName>
        <fullName evidence="5">Hint domain-containing protein</fullName>
    </submittedName>
</protein>
<dbReference type="Proteomes" id="UP001627408">
    <property type="component" value="Unassembled WGS sequence"/>
</dbReference>
<feature type="compositionally biased region" description="Low complexity" evidence="3">
    <location>
        <begin position="46"/>
        <end position="59"/>
    </location>
</feature>
<evidence type="ECO:0000256" key="1">
    <source>
        <dbReference type="ARBA" id="ARBA00004613"/>
    </source>
</evidence>
<accession>A0ABW8UMM1</accession>
<reference evidence="5 6" key="1">
    <citation type="submission" date="2024-08" db="EMBL/GenBank/DDBJ databases">
        <title>Tateyamaria sp. nov., isolated from marine algae.</title>
        <authorList>
            <person name="Choi B.J."/>
            <person name="Kim J.M."/>
            <person name="Lee J.K."/>
            <person name="Choi D.G."/>
            <person name="Bayburt H."/>
            <person name="Baek J.H."/>
            <person name="Han D.M."/>
            <person name="Jeon C.O."/>
        </authorList>
    </citation>
    <scope>NUCLEOTIDE SEQUENCE [LARGE SCALE GENOMIC DNA]</scope>
    <source>
        <strain evidence="5 6">KMU-156</strain>
    </source>
</reference>
<gene>
    <name evidence="5" type="ORF">ACERZ8_00270</name>
</gene>
<feature type="compositionally biased region" description="Acidic residues" evidence="3">
    <location>
        <begin position="1"/>
        <end position="10"/>
    </location>
</feature>
<comment type="caution">
    <text evidence="5">The sequence shown here is derived from an EMBL/GenBank/DDBJ whole genome shotgun (WGS) entry which is preliminary data.</text>
</comment>
<dbReference type="SUPFAM" id="SSF51294">
    <property type="entry name" value="Hedgehog/intein (Hint) domain"/>
    <property type="match status" value="1"/>
</dbReference>
<dbReference type="SUPFAM" id="SSF51120">
    <property type="entry name" value="beta-Roll"/>
    <property type="match status" value="1"/>
</dbReference>
<proteinExistence type="predicted"/>
<feature type="region of interest" description="Disordered" evidence="3">
    <location>
        <begin position="1"/>
        <end position="106"/>
    </location>
</feature>
<evidence type="ECO:0000259" key="4">
    <source>
        <dbReference type="Pfam" id="PF13403"/>
    </source>
</evidence>
<evidence type="ECO:0000313" key="5">
    <source>
        <dbReference type="EMBL" id="MFL4468375.1"/>
    </source>
</evidence>
<name>A0ABW8UMM1_9RHOB</name>
<dbReference type="Pfam" id="PF00353">
    <property type="entry name" value="HemolysinCabind"/>
    <property type="match status" value="1"/>
</dbReference>
<keyword evidence="2" id="KW-0964">Secreted</keyword>
<dbReference type="Pfam" id="PF13403">
    <property type="entry name" value="Hint_2"/>
    <property type="match status" value="1"/>
</dbReference>
<dbReference type="InterPro" id="IPR028992">
    <property type="entry name" value="Hedgehog/Intein_dom"/>
</dbReference>
<dbReference type="InterPro" id="IPR001343">
    <property type="entry name" value="Hemolysn_Ca-bd"/>
</dbReference>
<dbReference type="InterPro" id="IPR036844">
    <property type="entry name" value="Hint_dom_sf"/>
</dbReference>
<dbReference type="Gene3D" id="2.170.16.10">
    <property type="entry name" value="Hedgehog/Intein (Hint) domain"/>
    <property type="match status" value="1"/>
</dbReference>
<sequence>MAEIDGDEGDNTINGGSSNDNIEGNGGQDSLNGGGGSDTVSGGSGNDSIDGGAGDDTVYGGDGDDTITGGSGDDVIVGGRGDDVMSAGSGSRTDTYVIRDGDGNDTITDFDPNEPDIIRFDMDEMSTYQDVLDRITTDGNDTIITYDNGSTTRLLNTDPATLSSTNFEFGPGPVCLCEGTMIETPSGPRPVEDLKVGDLVITLDHGPQPVAHVIFETVRFRNRHDRRKPIMVAQSALGPMVPDCTTILSPQHRVLVPCGAVGQDVLVPAVKLTGRAGVRRMRGRKSAQYYNLILDRHSIIMANGCFLETLLVSDFILPKLLAMGVALSAEQRNMTPARMLVSRDPMQSVDFWSRPALCG</sequence>
<feature type="compositionally biased region" description="Polar residues" evidence="3">
    <location>
        <begin position="11"/>
        <end position="22"/>
    </location>
</feature>
<feature type="compositionally biased region" description="Gly residues" evidence="3">
    <location>
        <begin position="24"/>
        <end position="45"/>
    </location>
</feature>
<evidence type="ECO:0000313" key="6">
    <source>
        <dbReference type="Proteomes" id="UP001627408"/>
    </source>
</evidence>
<evidence type="ECO:0000256" key="2">
    <source>
        <dbReference type="ARBA" id="ARBA00022525"/>
    </source>
</evidence>
<dbReference type="PANTHER" id="PTHR38340">
    <property type="entry name" value="S-LAYER PROTEIN"/>
    <property type="match status" value="1"/>
</dbReference>
<evidence type="ECO:0000256" key="3">
    <source>
        <dbReference type="SAM" id="MobiDB-lite"/>
    </source>
</evidence>
<dbReference type="InterPro" id="IPR018511">
    <property type="entry name" value="Hemolysin-typ_Ca-bd_CS"/>
</dbReference>
<dbReference type="PRINTS" id="PR00313">
    <property type="entry name" value="CABNDNGRPT"/>
</dbReference>
<comment type="subcellular location">
    <subcellularLocation>
        <location evidence="1">Secreted</location>
    </subcellularLocation>
</comment>
<dbReference type="RefSeq" id="WP_407590129.1">
    <property type="nucleotide sequence ID" value="NZ_JBHDIY010000002.1"/>
</dbReference>
<keyword evidence="6" id="KW-1185">Reference proteome</keyword>
<dbReference type="InterPro" id="IPR011049">
    <property type="entry name" value="Serralysin-like_metalloprot_C"/>
</dbReference>
<dbReference type="Gene3D" id="2.150.10.10">
    <property type="entry name" value="Serralysin-like metalloprotease, C-terminal"/>
    <property type="match status" value="2"/>
</dbReference>
<dbReference type="InterPro" id="IPR050557">
    <property type="entry name" value="RTX_toxin/Mannuronan_C5-epim"/>
</dbReference>
<feature type="domain" description="Hedgehog/Intein (Hint)" evidence="4">
    <location>
        <begin position="174"/>
        <end position="311"/>
    </location>
</feature>
<dbReference type="PROSITE" id="PS00330">
    <property type="entry name" value="HEMOLYSIN_CALCIUM"/>
    <property type="match status" value="1"/>
</dbReference>
<dbReference type="PANTHER" id="PTHR38340:SF1">
    <property type="entry name" value="S-LAYER PROTEIN"/>
    <property type="match status" value="1"/>
</dbReference>
<organism evidence="5 6">
    <name type="scientific">Tateyamaria armeniaca</name>
    <dbReference type="NCBI Taxonomy" id="2518930"/>
    <lineage>
        <taxon>Bacteria</taxon>
        <taxon>Pseudomonadati</taxon>
        <taxon>Pseudomonadota</taxon>
        <taxon>Alphaproteobacteria</taxon>
        <taxon>Rhodobacterales</taxon>
        <taxon>Roseobacteraceae</taxon>
        <taxon>Tateyamaria</taxon>
    </lineage>
</organism>